<name>A0A3N4MCE3_9PEZI</name>
<dbReference type="InParanoid" id="A0A3N4MCE3"/>
<proteinExistence type="predicted"/>
<protein>
    <submittedName>
        <fullName evidence="2">Uncharacterized protein</fullName>
    </submittedName>
</protein>
<organism evidence="2 3">
    <name type="scientific">Terfezia boudieri ATCC MYA-4762</name>
    <dbReference type="NCBI Taxonomy" id="1051890"/>
    <lineage>
        <taxon>Eukaryota</taxon>
        <taxon>Fungi</taxon>
        <taxon>Dikarya</taxon>
        <taxon>Ascomycota</taxon>
        <taxon>Pezizomycotina</taxon>
        <taxon>Pezizomycetes</taxon>
        <taxon>Pezizales</taxon>
        <taxon>Pezizaceae</taxon>
        <taxon>Terfezia</taxon>
    </lineage>
</organism>
<keyword evidence="1" id="KW-0175">Coiled coil</keyword>
<evidence type="ECO:0000313" key="2">
    <source>
        <dbReference type="EMBL" id="RPB29661.1"/>
    </source>
</evidence>
<dbReference type="AlphaFoldDB" id="A0A3N4MCE3"/>
<dbReference type="OrthoDB" id="5365525at2759"/>
<sequence>MATATSLLLLPRDGDVPGCSYHHFIEKEYSVISTEYRGDVSEAQEKVEKQQEENITLAMKELLLQPQLIETHEDGFNSPSSTSDMHISNLSAALSRCSDPPKTRITIRLPGMKALRDAQQQTRKMRSNKKKPMSRDAYISGLHKHLTRSALDGTLSKELLSHVLLASYDNQEIVRKQMAALRAKVESHKEKQEEWAREFKASHEENHRLRRLLDISQSNNKRLEVEHEKGKGVQELFRQEKERFWILYRDAMETIVELDKAHVELERELKEYIELAEYQLSILEHLGAETERELLMQRMHQIHNDKQRRSQGDA</sequence>
<gene>
    <name evidence="2" type="ORF">L211DRAFT_873132</name>
</gene>
<reference evidence="2 3" key="1">
    <citation type="journal article" date="2018" name="Nat. Ecol. Evol.">
        <title>Pezizomycetes genomes reveal the molecular basis of ectomycorrhizal truffle lifestyle.</title>
        <authorList>
            <person name="Murat C."/>
            <person name="Payen T."/>
            <person name="Noel B."/>
            <person name="Kuo A."/>
            <person name="Morin E."/>
            <person name="Chen J."/>
            <person name="Kohler A."/>
            <person name="Krizsan K."/>
            <person name="Balestrini R."/>
            <person name="Da Silva C."/>
            <person name="Montanini B."/>
            <person name="Hainaut M."/>
            <person name="Levati E."/>
            <person name="Barry K.W."/>
            <person name="Belfiori B."/>
            <person name="Cichocki N."/>
            <person name="Clum A."/>
            <person name="Dockter R.B."/>
            <person name="Fauchery L."/>
            <person name="Guy J."/>
            <person name="Iotti M."/>
            <person name="Le Tacon F."/>
            <person name="Lindquist E.A."/>
            <person name="Lipzen A."/>
            <person name="Malagnac F."/>
            <person name="Mello A."/>
            <person name="Molinier V."/>
            <person name="Miyauchi S."/>
            <person name="Poulain J."/>
            <person name="Riccioni C."/>
            <person name="Rubini A."/>
            <person name="Sitrit Y."/>
            <person name="Splivallo R."/>
            <person name="Traeger S."/>
            <person name="Wang M."/>
            <person name="Zifcakova L."/>
            <person name="Wipf D."/>
            <person name="Zambonelli A."/>
            <person name="Paolocci F."/>
            <person name="Nowrousian M."/>
            <person name="Ottonello S."/>
            <person name="Baldrian P."/>
            <person name="Spatafora J.W."/>
            <person name="Henrissat B."/>
            <person name="Nagy L.G."/>
            <person name="Aury J.M."/>
            <person name="Wincker P."/>
            <person name="Grigoriev I.V."/>
            <person name="Bonfante P."/>
            <person name="Martin F.M."/>
        </authorList>
    </citation>
    <scope>NUCLEOTIDE SEQUENCE [LARGE SCALE GENOMIC DNA]</scope>
    <source>
        <strain evidence="2 3">ATCC MYA-4762</strain>
    </source>
</reference>
<accession>A0A3N4MCE3</accession>
<evidence type="ECO:0000256" key="1">
    <source>
        <dbReference type="SAM" id="Coils"/>
    </source>
</evidence>
<dbReference type="Proteomes" id="UP000267821">
    <property type="component" value="Unassembled WGS sequence"/>
</dbReference>
<feature type="coiled-coil region" evidence="1">
    <location>
        <begin position="171"/>
        <end position="275"/>
    </location>
</feature>
<evidence type="ECO:0000313" key="3">
    <source>
        <dbReference type="Proteomes" id="UP000267821"/>
    </source>
</evidence>
<keyword evidence="3" id="KW-1185">Reference proteome</keyword>
<feature type="coiled-coil region" evidence="1">
    <location>
        <begin position="33"/>
        <end position="60"/>
    </location>
</feature>
<dbReference type="EMBL" id="ML121527">
    <property type="protein sequence ID" value="RPB29661.1"/>
    <property type="molecule type" value="Genomic_DNA"/>
</dbReference>